<dbReference type="EnsemblPlants" id="KRH67149">
    <property type="protein sequence ID" value="KRH67149"/>
    <property type="gene ID" value="GLYMA_03G150200"/>
</dbReference>
<dbReference type="PANTHER" id="PTHR34055">
    <property type="entry name" value="OS09G0491596 PROTEIN"/>
    <property type="match status" value="1"/>
</dbReference>
<evidence type="ECO:0000313" key="3">
    <source>
        <dbReference type="EnsemblPlants" id="KRH67149"/>
    </source>
</evidence>
<proteinExistence type="predicted"/>
<dbReference type="EMBL" id="CM000836">
    <property type="protein sequence ID" value="KRH67149.1"/>
    <property type="molecule type" value="Genomic_DNA"/>
</dbReference>
<reference evidence="2" key="3">
    <citation type="submission" date="2018-07" db="EMBL/GenBank/DDBJ databases">
        <title>WGS assembly of Glycine max.</title>
        <authorList>
            <person name="Schmutz J."/>
            <person name="Cannon S."/>
            <person name="Schlueter J."/>
            <person name="Ma J."/>
            <person name="Mitros T."/>
            <person name="Nelson W."/>
            <person name="Hyten D."/>
            <person name="Song Q."/>
            <person name="Thelen J."/>
            <person name="Cheng J."/>
            <person name="Xu D."/>
            <person name="Hellsten U."/>
            <person name="May G."/>
            <person name="Yu Y."/>
            <person name="Sakurai T."/>
            <person name="Umezawa T."/>
            <person name="Bhattacharyya M."/>
            <person name="Sandhu D."/>
            <person name="Valliyodan B."/>
            <person name="Lindquist E."/>
            <person name="Peto M."/>
            <person name="Grant D."/>
            <person name="Shu S."/>
            <person name="Goodstein D."/>
            <person name="Barry K."/>
            <person name="Futrell-Griggs M."/>
            <person name="Abernathy B."/>
            <person name="Du J."/>
            <person name="Tian Z."/>
            <person name="Zhu L."/>
            <person name="Gill N."/>
            <person name="Joshi T."/>
            <person name="Libault M."/>
            <person name="Sethuraman A."/>
            <person name="Zhang X."/>
            <person name="Shinozaki K."/>
            <person name="Nguyen H."/>
            <person name="Wing R."/>
            <person name="Cregan P."/>
            <person name="Specht J."/>
            <person name="Grimwood J."/>
            <person name="Rokhsar D."/>
            <person name="Stacey G."/>
            <person name="Shoemaker R."/>
            <person name="Jackson S."/>
        </authorList>
    </citation>
    <scope>NUCLEOTIDE SEQUENCE</scope>
    <source>
        <tissue evidence="2">Callus</tissue>
    </source>
</reference>
<accession>A0A0R0KJ87</accession>
<feature type="compositionally biased region" description="Basic residues" evidence="1">
    <location>
        <begin position="29"/>
        <end position="38"/>
    </location>
</feature>
<feature type="compositionally biased region" description="Basic residues" evidence="1">
    <location>
        <begin position="1"/>
        <end position="10"/>
    </location>
</feature>
<feature type="compositionally biased region" description="Acidic residues" evidence="1">
    <location>
        <begin position="15"/>
        <end position="25"/>
    </location>
</feature>
<organism evidence="2">
    <name type="scientific">Glycine max</name>
    <name type="common">Soybean</name>
    <name type="synonym">Glycine hispida</name>
    <dbReference type="NCBI Taxonomy" id="3847"/>
    <lineage>
        <taxon>Eukaryota</taxon>
        <taxon>Viridiplantae</taxon>
        <taxon>Streptophyta</taxon>
        <taxon>Embryophyta</taxon>
        <taxon>Tracheophyta</taxon>
        <taxon>Spermatophyta</taxon>
        <taxon>Magnoliopsida</taxon>
        <taxon>eudicotyledons</taxon>
        <taxon>Gunneridae</taxon>
        <taxon>Pentapetalae</taxon>
        <taxon>rosids</taxon>
        <taxon>fabids</taxon>
        <taxon>Fabales</taxon>
        <taxon>Fabaceae</taxon>
        <taxon>Papilionoideae</taxon>
        <taxon>50 kb inversion clade</taxon>
        <taxon>NPAAA clade</taxon>
        <taxon>indigoferoid/millettioid clade</taxon>
        <taxon>Phaseoleae</taxon>
        <taxon>Glycine</taxon>
        <taxon>Glycine subgen. Soja</taxon>
    </lineage>
</organism>
<reference evidence="3" key="2">
    <citation type="submission" date="2018-02" db="UniProtKB">
        <authorList>
            <consortium name="EnsemblPlants"/>
        </authorList>
    </citation>
    <scope>IDENTIFICATION</scope>
    <source>
        <strain evidence="3">Williams 82</strain>
    </source>
</reference>
<dbReference type="PaxDb" id="3847-GLYMA03G30673.1"/>
<dbReference type="PANTHER" id="PTHR34055:SF1">
    <property type="entry name" value="EXPRESSED PROTEIN"/>
    <property type="match status" value="1"/>
</dbReference>
<dbReference type="AlphaFoldDB" id="A0A0R0KJ87"/>
<reference evidence="2 3" key="1">
    <citation type="journal article" date="2010" name="Nature">
        <title>Genome sequence of the palaeopolyploid soybean.</title>
        <authorList>
            <person name="Schmutz J."/>
            <person name="Cannon S.B."/>
            <person name="Schlueter J."/>
            <person name="Ma J."/>
            <person name="Mitros T."/>
            <person name="Nelson W."/>
            <person name="Hyten D.L."/>
            <person name="Song Q."/>
            <person name="Thelen J.J."/>
            <person name="Cheng J."/>
            <person name="Xu D."/>
            <person name="Hellsten U."/>
            <person name="May G.D."/>
            <person name="Yu Y."/>
            <person name="Sakurai T."/>
            <person name="Umezawa T."/>
            <person name="Bhattacharyya M.K."/>
            <person name="Sandhu D."/>
            <person name="Valliyodan B."/>
            <person name="Lindquist E."/>
            <person name="Peto M."/>
            <person name="Grant D."/>
            <person name="Shu S."/>
            <person name="Goodstein D."/>
            <person name="Barry K."/>
            <person name="Futrell-Griggs M."/>
            <person name="Abernathy B."/>
            <person name="Du J."/>
            <person name="Tian Z."/>
            <person name="Zhu L."/>
            <person name="Gill N."/>
            <person name="Joshi T."/>
            <person name="Libault M."/>
            <person name="Sethuraman A."/>
            <person name="Zhang X.-C."/>
            <person name="Shinozaki K."/>
            <person name="Nguyen H.T."/>
            <person name="Wing R.A."/>
            <person name="Cregan P."/>
            <person name="Specht J."/>
            <person name="Grimwood J."/>
            <person name="Rokhsar D."/>
            <person name="Stacey G."/>
            <person name="Shoemaker R.C."/>
            <person name="Jackson S.A."/>
        </authorList>
    </citation>
    <scope>NUCLEOTIDE SEQUENCE</scope>
    <source>
        <strain evidence="3">cv. Williams 82</strain>
        <tissue evidence="2">Callus</tissue>
    </source>
</reference>
<dbReference type="InParanoid" id="A0A0R0KJ87"/>
<dbReference type="Proteomes" id="UP000008827">
    <property type="component" value="Chromosome 3"/>
</dbReference>
<name>A0A0R0KJ87_SOYBN</name>
<feature type="region of interest" description="Disordered" evidence="1">
    <location>
        <begin position="1"/>
        <end position="39"/>
    </location>
</feature>
<gene>
    <name evidence="2" type="ORF">GLYMA_03G150200</name>
</gene>
<evidence type="ECO:0000256" key="1">
    <source>
        <dbReference type="SAM" id="MobiDB-lite"/>
    </source>
</evidence>
<protein>
    <submittedName>
        <fullName evidence="2 3">Uncharacterized protein</fullName>
    </submittedName>
</protein>
<evidence type="ECO:0000313" key="2">
    <source>
        <dbReference type="EMBL" id="KRH67149.1"/>
    </source>
</evidence>
<dbReference type="Gramene" id="KRH67149">
    <property type="protein sequence ID" value="KRH67149"/>
    <property type="gene ID" value="GLYMA_03G150200"/>
</dbReference>
<sequence length="109" mass="12743">MGRSRGKGKKLTISNEEDAISEEEEKVPKQKRRGRPHKLYKEDFDEEEIEEILEEDATSVYLNNLSIQQQNSAVKIQQIAEKWKLQIQQQPLPLVYEDQLHQASNPARK</sequence>
<evidence type="ECO:0000313" key="4">
    <source>
        <dbReference type="Proteomes" id="UP000008827"/>
    </source>
</evidence>
<keyword evidence="4" id="KW-1185">Reference proteome</keyword>